<protein>
    <submittedName>
        <fullName evidence="9">Uncharacterized protein</fullName>
    </submittedName>
</protein>
<keyword evidence="4" id="KW-0611">Plant defense</keyword>
<comment type="similarity">
    <text evidence="2">Belongs to the MLO family.</text>
</comment>
<dbReference type="Pfam" id="PF03094">
    <property type="entry name" value="Mlo"/>
    <property type="match status" value="1"/>
</dbReference>
<evidence type="ECO:0000313" key="10">
    <source>
        <dbReference type="Proteomes" id="UP000541444"/>
    </source>
</evidence>
<keyword evidence="5 8" id="KW-1133">Transmembrane helix</keyword>
<dbReference type="InterPro" id="IPR004326">
    <property type="entry name" value="Mlo"/>
</dbReference>
<evidence type="ECO:0000256" key="5">
    <source>
        <dbReference type="ARBA" id="ARBA00022989"/>
    </source>
</evidence>
<evidence type="ECO:0000256" key="7">
    <source>
        <dbReference type="ARBA" id="ARBA00023265"/>
    </source>
</evidence>
<evidence type="ECO:0000313" key="9">
    <source>
        <dbReference type="EMBL" id="KAF6173596.1"/>
    </source>
</evidence>
<comment type="caution">
    <text evidence="9">The sequence shown here is derived from an EMBL/GenBank/DDBJ whole genome shotgun (WGS) entry which is preliminary data.</text>
</comment>
<evidence type="ECO:0000256" key="3">
    <source>
        <dbReference type="ARBA" id="ARBA00022692"/>
    </source>
</evidence>
<dbReference type="PANTHER" id="PTHR31942:SF49">
    <property type="entry name" value="MLO-LIKE PROTEIN 8"/>
    <property type="match status" value="1"/>
</dbReference>
<keyword evidence="6 8" id="KW-0472">Membrane</keyword>
<evidence type="ECO:0000256" key="8">
    <source>
        <dbReference type="SAM" id="Phobius"/>
    </source>
</evidence>
<dbReference type="GO" id="GO:0016020">
    <property type="term" value="C:membrane"/>
    <property type="evidence" value="ECO:0007669"/>
    <property type="project" value="UniProtKB-SubCell"/>
</dbReference>
<dbReference type="OrthoDB" id="1388414at2759"/>
<accession>A0A7J7P2C0</accession>
<dbReference type="Proteomes" id="UP000541444">
    <property type="component" value="Unassembled WGS sequence"/>
</dbReference>
<reference evidence="9 10" key="1">
    <citation type="journal article" date="2020" name="IScience">
        <title>Genome Sequencing of the Endangered Kingdonia uniflora (Circaeasteraceae, Ranunculales) Reveals Potential Mechanisms of Evolutionary Specialization.</title>
        <authorList>
            <person name="Sun Y."/>
            <person name="Deng T."/>
            <person name="Zhang A."/>
            <person name="Moore M.J."/>
            <person name="Landis J.B."/>
            <person name="Lin N."/>
            <person name="Zhang H."/>
            <person name="Zhang X."/>
            <person name="Huang J."/>
            <person name="Zhang X."/>
            <person name="Sun H."/>
            <person name="Wang H."/>
        </authorList>
    </citation>
    <scope>NUCLEOTIDE SEQUENCE [LARGE SCALE GENOMIC DNA]</scope>
    <source>
        <strain evidence="9">TB1705</strain>
        <tissue evidence="9">Leaf</tissue>
    </source>
</reference>
<comment type="subcellular location">
    <subcellularLocation>
        <location evidence="1">Membrane</location>
        <topology evidence="1">Multi-pass membrane protein</topology>
    </subcellularLocation>
</comment>
<sequence length="218" mass="24694">MALFEALEKFKGELMVTGFISLILTIGQVYIGRICIPIKAADSMLPCPLRRAEMEDTEEHRRKPLWNDCRFLAVVGATVKKCKTGWRDLRLWAYLDIYVSRSLVLRKSIPPLEDCASYLDDKCLIGLQKVEQTHIVKYCSECGDDYKNKNSRFCSECGIPKVGTEVTGAFCSYCGKIFVKRVFCSECSHEGITFQGPKPDETHNPNVTQVTSEYVLRA</sequence>
<organism evidence="9 10">
    <name type="scientific">Kingdonia uniflora</name>
    <dbReference type="NCBI Taxonomy" id="39325"/>
    <lineage>
        <taxon>Eukaryota</taxon>
        <taxon>Viridiplantae</taxon>
        <taxon>Streptophyta</taxon>
        <taxon>Embryophyta</taxon>
        <taxon>Tracheophyta</taxon>
        <taxon>Spermatophyta</taxon>
        <taxon>Magnoliopsida</taxon>
        <taxon>Ranunculales</taxon>
        <taxon>Circaeasteraceae</taxon>
        <taxon>Kingdonia</taxon>
    </lineage>
</organism>
<feature type="transmembrane region" description="Helical" evidence="8">
    <location>
        <begin position="12"/>
        <end position="31"/>
    </location>
</feature>
<evidence type="ECO:0000256" key="4">
    <source>
        <dbReference type="ARBA" id="ARBA00022821"/>
    </source>
</evidence>
<name>A0A7J7P2C0_9MAGN</name>
<evidence type="ECO:0000256" key="2">
    <source>
        <dbReference type="ARBA" id="ARBA00006574"/>
    </source>
</evidence>
<keyword evidence="10" id="KW-1185">Reference proteome</keyword>
<evidence type="ECO:0000256" key="6">
    <source>
        <dbReference type="ARBA" id="ARBA00023136"/>
    </source>
</evidence>
<keyword evidence="7" id="KW-0568">Pathogenesis-related protein</keyword>
<evidence type="ECO:0000256" key="1">
    <source>
        <dbReference type="ARBA" id="ARBA00004141"/>
    </source>
</evidence>
<dbReference type="GO" id="GO:0006952">
    <property type="term" value="P:defense response"/>
    <property type="evidence" value="ECO:0007669"/>
    <property type="project" value="UniProtKB-KW"/>
</dbReference>
<dbReference type="PANTHER" id="PTHR31942">
    <property type="entry name" value="MLO-LIKE PROTEIN 1"/>
    <property type="match status" value="1"/>
</dbReference>
<dbReference type="EMBL" id="JACGCM010000333">
    <property type="protein sequence ID" value="KAF6173596.1"/>
    <property type="molecule type" value="Genomic_DNA"/>
</dbReference>
<keyword evidence="3 8" id="KW-0812">Transmembrane</keyword>
<proteinExistence type="inferred from homology"/>
<gene>
    <name evidence="9" type="ORF">GIB67_022955</name>
</gene>
<dbReference type="AlphaFoldDB" id="A0A7J7P2C0"/>